<dbReference type="STRING" id="758825.SAMN02982985_03191"/>
<evidence type="ECO:0008006" key="5">
    <source>
        <dbReference type="Google" id="ProtNLM"/>
    </source>
</evidence>
<gene>
    <name evidence="3" type="ORF">SAMN02982985_03191</name>
</gene>
<evidence type="ECO:0000259" key="2">
    <source>
        <dbReference type="Pfam" id="PF19077"/>
    </source>
</evidence>
<sequence>MPQPTYSSSDGYVSEQFFTMYFDVALDAANPPPTSAFNMQINGTGTSVTGVTVDSAAKTVVLTFSANALTAGDIIEFSYQDPTGGNDVSAVQGTDGTDAATFSSSTIVFGGRPGPAAPPIPAVDSGSDSGTLGDGITNDTTPMLTGTAGAGNTVKLYDTDGTTLLGTTTADGSGNWSITSTALTSGSHTLKVTQTDSGAITSALSGGLTLSIDTSAAAPTALALAAGSDSGTLGDGITNDGTPTVTGLAEANAAVRLYDTDGTTLLGSTTADGSGNWSITSSSLVGGAHTLTAAQTDPAGNVSSASAGFAYTLDTIGPVGMALSTSSVLMSAATNGATVATLSSTDITAVQYGFAVGNGSIDADNAKFTVDGDSLVAAQSLAAGTYHIYMKATDAAGNDAFQIFTVTVVDAPGVDSIVRAAAASASVPTAATSVVYTVTFSQTVTGVDSADFTLTASGSAAGSIASVVAVSGTTYTVTVNAISGDGTLRLDLNGSATGIQNGSSVDIVGGYAAGQTFTLDHTAAAAPSTPAMTAGTDSGGSSSDAITSNTTPEFTGTAEANATVKLYDTDGTTLLGTTTADGSGNWSITSSTLSAGSHTLSAKQTDAAGNVSTASGGLAVSIDTGAAAPAAPALASASDSGTLGDGVTNHATPTINGTAEANATVTLYDSDGTTVLGTATANGAGVWSIVSSTLSDGSHTLSVKQTDPAGNVSAASAALALTIDTAAPEAPGAPLLASASDSGTLGDNSTNVAAPTVTGTAAANATVKLYDTDGTTLLGTATADGAGNWSIASSALSLGAHTLTAKQTDLAGNSSPAGASLALTIVSPPATTPPTTTVDGVAVTQQPVALPGGGSGTQTTIPIVTDTRSDSSGSAGVADIPLVTSGANNLLLAQVTQGFGLSASGGASQPAGDSVEHLIQSILAATPDHPASDQGHLTGNGVTFLNQLAASVPLLVETIVPTSGASAPSGALTLTGTSSANQHTALVIDASNLPVGSQLVLNAVDFAAVIGAVNVTGNTLGQILTGDAANQHFTVSSGAGGAVFSGGGGDTLLFTSPQAQAGGARQALPAAAPAGSTILHGGQGSDTASFNGASSSYDVEAHEGYLLVTAKAQPTQHALVINAEYLAFSDLTTAVENSAQLGTIAGLYQNVLGRQADYQGMDFWGSAAKNGASLGKIALEFISSVESRNLHATQFNGASAHDIELLYQGIFSRHSDADGLAFWTDQMAHGATLEQVAQYFLTSDEMSVHKIAVQNWDFLVPT</sequence>
<feature type="domain" description="DUF4214" evidence="1">
    <location>
        <begin position="1179"/>
        <end position="1246"/>
    </location>
</feature>
<dbReference type="InterPro" id="IPR025282">
    <property type="entry name" value="DUF4214"/>
</dbReference>
<feature type="domain" description="Bacterial Ig-like" evidence="2">
    <location>
        <begin position="528"/>
        <end position="624"/>
    </location>
</feature>
<dbReference type="InterPro" id="IPR028059">
    <property type="entry name" value="SWM_rpt"/>
</dbReference>
<dbReference type="InterPro" id="IPR044016">
    <property type="entry name" value="Big_13"/>
</dbReference>
<feature type="domain" description="Bacterial Ig-like" evidence="2">
    <location>
        <begin position="735"/>
        <end position="825"/>
    </location>
</feature>
<reference evidence="3 4" key="1">
    <citation type="submission" date="2016-10" db="EMBL/GenBank/DDBJ databases">
        <authorList>
            <person name="de Groot N.N."/>
        </authorList>
    </citation>
    <scope>NUCLEOTIDE SEQUENCE [LARGE SCALE GENOMIC DNA]</scope>
    <source>
        <strain evidence="3 4">ATCC 43154</strain>
    </source>
</reference>
<feature type="domain" description="Bacterial Ig-like" evidence="2">
    <location>
        <begin position="118"/>
        <end position="214"/>
    </location>
</feature>
<dbReference type="RefSeq" id="WP_139236529.1">
    <property type="nucleotide sequence ID" value="NZ_FOTW01000014.1"/>
</dbReference>
<dbReference type="NCBIfam" id="NF033510">
    <property type="entry name" value="Ca_tandemer"/>
    <property type="match status" value="5"/>
</dbReference>
<keyword evidence="4" id="KW-1185">Reference proteome</keyword>
<proteinExistence type="predicted"/>
<protein>
    <recommendedName>
        <fullName evidence="5">Ig-like domain (Group 3)</fullName>
    </recommendedName>
</protein>
<evidence type="ECO:0000313" key="4">
    <source>
        <dbReference type="Proteomes" id="UP000199470"/>
    </source>
</evidence>
<name>A0A1I4NX58_9BURK</name>
<feature type="domain" description="Bacterial Ig-like" evidence="2">
    <location>
        <begin position="218"/>
        <end position="315"/>
    </location>
</feature>
<dbReference type="AlphaFoldDB" id="A0A1I4NX58"/>
<dbReference type="Pfam" id="PF13753">
    <property type="entry name" value="SWM_repeat"/>
    <property type="match status" value="1"/>
</dbReference>
<dbReference type="Gene3D" id="2.60.40.10">
    <property type="entry name" value="Immunoglobulins"/>
    <property type="match status" value="5"/>
</dbReference>
<dbReference type="Pfam" id="PF13946">
    <property type="entry name" value="DUF4214"/>
    <property type="match status" value="1"/>
</dbReference>
<dbReference type="InterPro" id="IPR038255">
    <property type="entry name" value="PBS_linker_sf"/>
</dbReference>
<accession>A0A1I4NX58</accession>
<dbReference type="Proteomes" id="UP000199470">
    <property type="component" value="Unassembled WGS sequence"/>
</dbReference>
<feature type="domain" description="Bacterial Ig-like" evidence="2">
    <location>
        <begin position="631"/>
        <end position="725"/>
    </location>
</feature>
<dbReference type="Pfam" id="PF19077">
    <property type="entry name" value="Big_13"/>
    <property type="match status" value="5"/>
</dbReference>
<dbReference type="EMBL" id="FOTW01000014">
    <property type="protein sequence ID" value="SFM20108.1"/>
    <property type="molecule type" value="Genomic_DNA"/>
</dbReference>
<dbReference type="OrthoDB" id="6091599at2"/>
<evidence type="ECO:0000313" key="3">
    <source>
        <dbReference type="EMBL" id="SFM20108.1"/>
    </source>
</evidence>
<organism evidence="3 4">
    <name type="scientific">Rugamonas rubra</name>
    <dbReference type="NCBI Taxonomy" id="758825"/>
    <lineage>
        <taxon>Bacteria</taxon>
        <taxon>Pseudomonadati</taxon>
        <taxon>Pseudomonadota</taxon>
        <taxon>Betaproteobacteria</taxon>
        <taxon>Burkholderiales</taxon>
        <taxon>Oxalobacteraceae</taxon>
        <taxon>Telluria group</taxon>
        <taxon>Rugamonas</taxon>
    </lineage>
</organism>
<dbReference type="Gene3D" id="1.10.3130.20">
    <property type="entry name" value="Phycobilisome linker domain"/>
    <property type="match status" value="1"/>
</dbReference>
<dbReference type="InterPro" id="IPR013783">
    <property type="entry name" value="Ig-like_fold"/>
</dbReference>
<evidence type="ECO:0000259" key="1">
    <source>
        <dbReference type="Pfam" id="PF13946"/>
    </source>
</evidence>